<evidence type="ECO:0000313" key="2">
    <source>
        <dbReference type="Proteomes" id="UP001177260"/>
    </source>
</evidence>
<protein>
    <submittedName>
        <fullName evidence="1">Uncharacterized protein</fullName>
    </submittedName>
</protein>
<dbReference type="Proteomes" id="UP001177260">
    <property type="component" value="Unassembled WGS sequence"/>
</dbReference>
<evidence type="ECO:0000313" key="1">
    <source>
        <dbReference type="EMBL" id="KAK1139913.1"/>
    </source>
</evidence>
<comment type="caution">
    <text evidence="1">The sequence shown here is derived from an EMBL/GenBank/DDBJ whole genome shotgun (WGS) entry which is preliminary data.</text>
</comment>
<dbReference type="EMBL" id="JAOPJF010000095">
    <property type="protein sequence ID" value="KAK1139913.1"/>
    <property type="molecule type" value="Genomic_DNA"/>
</dbReference>
<proteinExistence type="predicted"/>
<gene>
    <name evidence="1" type="ORF">N8T08_011074</name>
</gene>
<reference evidence="1 2" key="1">
    <citation type="journal article" date="2023" name="ACS Omega">
        <title>Identification of the Neoaspergillic Acid Biosynthesis Gene Cluster by Establishing an In Vitro CRISPR-Ribonucleoprotein Genetic System in Aspergillus melleus.</title>
        <authorList>
            <person name="Yuan B."/>
            <person name="Grau M.F."/>
            <person name="Murata R.M."/>
            <person name="Torok T."/>
            <person name="Venkateswaran K."/>
            <person name="Stajich J.E."/>
            <person name="Wang C.C.C."/>
        </authorList>
    </citation>
    <scope>NUCLEOTIDE SEQUENCE [LARGE SCALE GENOMIC DNA]</scope>
    <source>
        <strain evidence="1 2">IMV 1140</strain>
    </source>
</reference>
<keyword evidence="2" id="KW-1185">Reference proteome</keyword>
<accession>A0ACC3AQM1</accession>
<name>A0ACC3AQM1_9EURO</name>
<organism evidence="1 2">
    <name type="scientific">Aspergillus melleus</name>
    <dbReference type="NCBI Taxonomy" id="138277"/>
    <lineage>
        <taxon>Eukaryota</taxon>
        <taxon>Fungi</taxon>
        <taxon>Dikarya</taxon>
        <taxon>Ascomycota</taxon>
        <taxon>Pezizomycotina</taxon>
        <taxon>Eurotiomycetes</taxon>
        <taxon>Eurotiomycetidae</taxon>
        <taxon>Eurotiales</taxon>
        <taxon>Aspergillaceae</taxon>
        <taxon>Aspergillus</taxon>
        <taxon>Aspergillus subgen. Circumdati</taxon>
    </lineage>
</organism>
<sequence>MAPVGTIYSYPGNSRVIKAQAAANLNGLELAHGDFTMGQTNVSPEFRAKFPLGKVPAFETADGLKLVESNAITQFIAESGPAASQLLGSTPAERAVIRQWVDFSDGEVLSPVLQLGLWRLGIHNYKYDEATETAALTRIERSMAHLEQQLSGQTWLAKGEKLSLADISVAAAFIWGFSISIDAELRAKFPGVMAWYERVTESEGVKQAFGEKKFVEKRSAPPS</sequence>